<protein>
    <recommendedName>
        <fullName evidence="2">Sortilin N-terminal domain-containing protein</fullName>
    </recommendedName>
</protein>
<feature type="non-terminal residue" evidence="1">
    <location>
        <position position="194"/>
    </location>
</feature>
<sequence length="194" mass="20621">MLANGSDVAHLTIAIDGTLYAYVKGFTHTLYKSTDEGSSWSYTGEVTEAIVDIACSSLDADIIYITDGSHVYKSDDAGASFSKVADTTLPTLDTNESITCLDVGHDASDDPYVFIATADTDGGGFGGVYYLPEAVSGAEWTDLQVGSYDVYSIASSPEFESDSQIIAIVTDETHTYVINNYGVVGDWTSGIELL</sequence>
<evidence type="ECO:0000313" key="1">
    <source>
        <dbReference type="EMBL" id="GAH74859.1"/>
    </source>
</evidence>
<dbReference type="AlphaFoldDB" id="X1J8Z7"/>
<proteinExistence type="predicted"/>
<name>X1J8Z7_9ZZZZ</name>
<reference evidence="1" key="1">
    <citation type="journal article" date="2014" name="Front. Microbiol.">
        <title>High frequency of phylogenetically diverse reductive dehalogenase-homologous genes in deep subseafloor sedimentary metagenomes.</title>
        <authorList>
            <person name="Kawai M."/>
            <person name="Futagami T."/>
            <person name="Toyoda A."/>
            <person name="Takaki Y."/>
            <person name="Nishi S."/>
            <person name="Hori S."/>
            <person name="Arai W."/>
            <person name="Tsubouchi T."/>
            <person name="Morono Y."/>
            <person name="Uchiyama I."/>
            <person name="Ito T."/>
            <person name="Fujiyama A."/>
            <person name="Inagaki F."/>
            <person name="Takami H."/>
        </authorList>
    </citation>
    <scope>NUCLEOTIDE SEQUENCE</scope>
    <source>
        <strain evidence="1">Expedition CK06-06</strain>
    </source>
</reference>
<dbReference type="InterPro" id="IPR015943">
    <property type="entry name" value="WD40/YVTN_repeat-like_dom_sf"/>
</dbReference>
<accession>X1J8Z7</accession>
<dbReference type="Gene3D" id="2.130.10.10">
    <property type="entry name" value="YVTN repeat-like/Quinoprotein amine dehydrogenase"/>
    <property type="match status" value="1"/>
</dbReference>
<comment type="caution">
    <text evidence="1">The sequence shown here is derived from an EMBL/GenBank/DDBJ whole genome shotgun (WGS) entry which is preliminary data.</text>
</comment>
<organism evidence="1">
    <name type="scientific">marine sediment metagenome</name>
    <dbReference type="NCBI Taxonomy" id="412755"/>
    <lineage>
        <taxon>unclassified sequences</taxon>
        <taxon>metagenomes</taxon>
        <taxon>ecological metagenomes</taxon>
    </lineage>
</organism>
<evidence type="ECO:0008006" key="2">
    <source>
        <dbReference type="Google" id="ProtNLM"/>
    </source>
</evidence>
<gene>
    <name evidence="1" type="ORF">S03H2_44042</name>
</gene>
<dbReference type="SUPFAM" id="SSF110296">
    <property type="entry name" value="Oligoxyloglucan reducing end-specific cellobiohydrolase"/>
    <property type="match status" value="1"/>
</dbReference>
<dbReference type="EMBL" id="BARU01027517">
    <property type="protein sequence ID" value="GAH74859.1"/>
    <property type="molecule type" value="Genomic_DNA"/>
</dbReference>